<dbReference type="Gene3D" id="3.40.50.1000">
    <property type="entry name" value="HAD superfamily/HAD-like"/>
    <property type="match status" value="1"/>
</dbReference>
<evidence type="ECO:0000256" key="4">
    <source>
        <dbReference type="ARBA" id="ARBA00022801"/>
    </source>
</evidence>
<dbReference type="AlphaFoldDB" id="A0A2N5NB22"/>
<dbReference type="Proteomes" id="UP000234789">
    <property type="component" value="Unassembled WGS sequence"/>
</dbReference>
<dbReference type="GO" id="GO:0016787">
    <property type="term" value="F:hydrolase activity"/>
    <property type="evidence" value="ECO:0007669"/>
    <property type="project" value="UniProtKB-KW"/>
</dbReference>
<dbReference type="InterPro" id="IPR023214">
    <property type="entry name" value="HAD_sf"/>
</dbReference>
<sequence>MTQQAFLFDMDGVIIDSEPLHFAVDIETVRALGAEIDQHGLEPYVGMTNPEMWKRLRAQFGFEPSIAEIIELQMNRKLEALAASGLTAMDGIAELIDALLAAGVRIGVASSSPRVFIEAVLGQFGLLDKFGCIVSGEEVPMGKPAPDVYREAARQLGVSPDACVVLEDSRNGVRAAKAAGMRAIGLRNPNSGQQDLSEADWIVGSIADIPLAELGLGLAQP</sequence>
<evidence type="ECO:0000256" key="3">
    <source>
        <dbReference type="ARBA" id="ARBA00022723"/>
    </source>
</evidence>
<evidence type="ECO:0000313" key="8">
    <source>
        <dbReference type="Proteomes" id="UP000234789"/>
    </source>
</evidence>
<comment type="cofactor">
    <cofactor evidence="1">
        <name>Mg(2+)</name>
        <dbReference type="ChEBI" id="CHEBI:18420"/>
    </cofactor>
</comment>
<keyword evidence="4 7" id="KW-0378">Hydrolase</keyword>
<reference evidence="7 8" key="1">
    <citation type="submission" date="2017-05" db="EMBL/GenBank/DDBJ databases">
        <title>Functional genome analysis of Paenibacillus pasadenensis strain R16: insights on endophytic life style and antifungal activity.</title>
        <authorList>
            <person name="Passera A."/>
            <person name="Marcolungo L."/>
            <person name="Casati P."/>
            <person name="Brasca M."/>
            <person name="Quaglino F."/>
            <person name="Delledonne M."/>
        </authorList>
    </citation>
    <scope>NUCLEOTIDE SEQUENCE [LARGE SCALE GENOMIC DNA]</scope>
    <source>
        <strain evidence="7 8">R16</strain>
    </source>
</reference>
<evidence type="ECO:0000313" key="7">
    <source>
        <dbReference type="EMBL" id="PLT47557.1"/>
    </source>
</evidence>
<keyword evidence="6" id="KW-0119">Carbohydrate metabolism</keyword>
<dbReference type="EMBL" id="NFEZ01000003">
    <property type="protein sequence ID" value="PLT47557.1"/>
    <property type="molecule type" value="Genomic_DNA"/>
</dbReference>
<proteinExistence type="inferred from homology"/>
<dbReference type="SFLD" id="SFLDG01129">
    <property type="entry name" value="C1.5:_HAD__Beta-PGM__Phosphata"/>
    <property type="match status" value="1"/>
</dbReference>
<dbReference type="SFLD" id="SFLDG01135">
    <property type="entry name" value="C1.5.6:_HAD__Beta-PGM__Phospha"/>
    <property type="match status" value="1"/>
</dbReference>
<accession>A0A2N5NB22</accession>
<evidence type="ECO:0000256" key="1">
    <source>
        <dbReference type="ARBA" id="ARBA00001946"/>
    </source>
</evidence>
<organism evidence="7 8">
    <name type="scientific">Paenibacillus pasadenensis</name>
    <dbReference type="NCBI Taxonomy" id="217090"/>
    <lineage>
        <taxon>Bacteria</taxon>
        <taxon>Bacillati</taxon>
        <taxon>Bacillota</taxon>
        <taxon>Bacilli</taxon>
        <taxon>Bacillales</taxon>
        <taxon>Paenibacillaceae</taxon>
        <taxon>Paenibacillus</taxon>
    </lineage>
</organism>
<dbReference type="InterPro" id="IPR051600">
    <property type="entry name" value="Beta-PGM-like"/>
</dbReference>
<dbReference type="NCBIfam" id="TIGR01549">
    <property type="entry name" value="HAD-SF-IA-v1"/>
    <property type="match status" value="1"/>
</dbReference>
<keyword evidence="5" id="KW-0460">Magnesium</keyword>
<dbReference type="NCBIfam" id="TIGR01509">
    <property type="entry name" value="HAD-SF-IA-v3"/>
    <property type="match status" value="1"/>
</dbReference>
<dbReference type="PANTHER" id="PTHR46193">
    <property type="entry name" value="6-PHOSPHOGLUCONATE PHOSPHATASE"/>
    <property type="match status" value="1"/>
</dbReference>
<dbReference type="InterPro" id="IPR006439">
    <property type="entry name" value="HAD-SF_hydro_IA"/>
</dbReference>
<keyword evidence="8" id="KW-1185">Reference proteome</keyword>
<dbReference type="SUPFAM" id="SSF56784">
    <property type="entry name" value="HAD-like"/>
    <property type="match status" value="1"/>
</dbReference>
<dbReference type="PRINTS" id="PR00413">
    <property type="entry name" value="HADHALOGNASE"/>
</dbReference>
<comment type="caution">
    <text evidence="7">The sequence shown here is derived from an EMBL/GenBank/DDBJ whole genome shotgun (WGS) entry which is preliminary data.</text>
</comment>
<comment type="similarity">
    <text evidence="2">Belongs to the HAD-like hydrolase superfamily. CbbY/CbbZ/Gph/YieH family.</text>
</comment>
<name>A0A2N5NB22_9BACL</name>
<dbReference type="InterPro" id="IPR036412">
    <property type="entry name" value="HAD-like_sf"/>
</dbReference>
<dbReference type="FunFam" id="3.40.50.1000:FF:000036">
    <property type="entry name" value="HAD family hydrolase"/>
    <property type="match status" value="1"/>
</dbReference>
<dbReference type="SFLD" id="SFLDS00003">
    <property type="entry name" value="Haloacid_Dehalogenase"/>
    <property type="match status" value="1"/>
</dbReference>
<evidence type="ECO:0000256" key="6">
    <source>
        <dbReference type="ARBA" id="ARBA00023277"/>
    </source>
</evidence>
<dbReference type="Gene3D" id="1.10.150.240">
    <property type="entry name" value="Putative phosphatase, domain 2"/>
    <property type="match status" value="1"/>
</dbReference>
<dbReference type="RefSeq" id="WP_101808158.1">
    <property type="nucleotide sequence ID" value="NZ_NFEZ01000003.1"/>
</dbReference>
<dbReference type="Pfam" id="PF00702">
    <property type="entry name" value="Hydrolase"/>
    <property type="match status" value="1"/>
</dbReference>
<dbReference type="InterPro" id="IPR023198">
    <property type="entry name" value="PGP-like_dom2"/>
</dbReference>
<dbReference type="GO" id="GO:0046872">
    <property type="term" value="F:metal ion binding"/>
    <property type="evidence" value="ECO:0007669"/>
    <property type="project" value="UniProtKB-KW"/>
</dbReference>
<evidence type="ECO:0000256" key="5">
    <source>
        <dbReference type="ARBA" id="ARBA00022842"/>
    </source>
</evidence>
<keyword evidence="3" id="KW-0479">Metal-binding</keyword>
<protein>
    <submittedName>
        <fullName evidence="7">Hydrolase, haloacid dehalogenase-like family</fullName>
    </submittedName>
</protein>
<dbReference type="CDD" id="cd16423">
    <property type="entry name" value="HAD_BPGM-like"/>
    <property type="match status" value="1"/>
</dbReference>
<gene>
    <name evidence="7" type="ORF">B8V81_1781</name>
</gene>
<dbReference type="PANTHER" id="PTHR46193:SF18">
    <property type="entry name" value="HEXITOL PHOSPHATASE B"/>
    <property type="match status" value="1"/>
</dbReference>
<evidence type="ECO:0000256" key="2">
    <source>
        <dbReference type="ARBA" id="ARBA00006171"/>
    </source>
</evidence>